<sequence>MTSPALAPGSSPVLSSHQDAHAFLAAYHDAHPEDVLDITAEVPADEGVTGLIYELAADRRAEMLWCHDVAGVDVPVIGNVFASRTRIARMLGVEPTALHEEYHRRASNPLPMQLLDDGPIFDVIVSGNDVDLAAVPALTHFASDRAPYITSGIIIGEDPDSGVGNMSYHRSMVHSRNELATSLHSRGDLWRMLRRYSDRGQAMPVAMVIGGHPLFMLAASSRIGYNEDEREVAGGLLGEPLQVVRTPKHGIKVPAWAEFVLEGTISADAYAEEGPFGEFSGYSSNRSTNNVLRVDTVLRRRDAILVDVEGGNTAEHLNLARIPREAEMAQKVKERFPDVVALQYPTSGTHFHCYVSLRQQRPGAARQVMLGLLGWDPYVKTVIAVDEDIDITDDSEVLWALATHFQPHRDMFTVGGLPGSPLDPSSGSDGTTSRLALDATRGADFHGERIVISDEARSRARILLDSLTDSTTSHHDSTSTEGSR</sequence>
<evidence type="ECO:0000313" key="5">
    <source>
        <dbReference type="EMBL" id="MDQ0644968.1"/>
    </source>
</evidence>
<name>A0ABU0PCA8_9MICO</name>
<feature type="domain" description="3-octaprenyl-4-hydroxybenzoate carboxy-lyase-like N-terminal" evidence="3">
    <location>
        <begin position="33"/>
        <end position="103"/>
    </location>
</feature>
<dbReference type="Pfam" id="PF20696">
    <property type="entry name" value="UbiD_C"/>
    <property type="match status" value="1"/>
</dbReference>
<dbReference type="PANTHER" id="PTHR30108:SF21">
    <property type="entry name" value="4-HYDROXYBENZOATE DECARBOXYLASE"/>
    <property type="match status" value="1"/>
</dbReference>
<dbReference type="InterPro" id="IPR048304">
    <property type="entry name" value="UbiD_Rift_dom"/>
</dbReference>
<reference evidence="5 6" key="1">
    <citation type="submission" date="2023-07" db="EMBL/GenBank/DDBJ databases">
        <title>Comparative genomics of wheat-associated soil bacteria to identify genetic determinants of phenazine resistance.</title>
        <authorList>
            <person name="Mouncey N."/>
        </authorList>
    </citation>
    <scope>NUCLEOTIDE SEQUENCE [LARGE SCALE GENOMIC DNA]</scope>
    <source>
        <strain evidence="5 6">W2I7</strain>
    </source>
</reference>
<keyword evidence="6" id="KW-1185">Reference proteome</keyword>
<accession>A0ABU0PCA8</accession>
<evidence type="ECO:0000256" key="1">
    <source>
        <dbReference type="ARBA" id="ARBA00010021"/>
    </source>
</evidence>
<evidence type="ECO:0000259" key="2">
    <source>
        <dbReference type="Pfam" id="PF01977"/>
    </source>
</evidence>
<dbReference type="Gene3D" id="3.40.1670.10">
    <property type="entry name" value="UbiD C-terminal domain-like"/>
    <property type="match status" value="1"/>
</dbReference>
<evidence type="ECO:0000259" key="3">
    <source>
        <dbReference type="Pfam" id="PF20695"/>
    </source>
</evidence>
<evidence type="ECO:0000259" key="4">
    <source>
        <dbReference type="Pfam" id="PF20696"/>
    </source>
</evidence>
<proteinExistence type="inferred from homology"/>
<dbReference type="InterPro" id="IPR049383">
    <property type="entry name" value="UbiD-like_N"/>
</dbReference>
<feature type="domain" description="3-octaprenyl-4-hydroxybenzoate carboxy-lyase-like C-terminal" evidence="4">
    <location>
        <begin position="319"/>
        <end position="439"/>
    </location>
</feature>
<dbReference type="SUPFAM" id="SSF143968">
    <property type="entry name" value="UbiD C-terminal domain-like"/>
    <property type="match status" value="1"/>
</dbReference>
<dbReference type="Proteomes" id="UP001239085">
    <property type="component" value="Unassembled WGS sequence"/>
</dbReference>
<dbReference type="PANTHER" id="PTHR30108">
    <property type="entry name" value="3-OCTAPRENYL-4-HYDROXYBENZOATE CARBOXY-LYASE-RELATED"/>
    <property type="match status" value="1"/>
</dbReference>
<dbReference type="Pfam" id="PF20695">
    <property type="entry name" value="UbiD_N"/>
    <property type="match status" value="1"/>
</dbReference>
<dbReference type="NCBIfam" id="TIGR00148">
    <property type="entry name" value="UbiD family decarboxylase"/>
    <property type="match status" value="1"/>
</dbReference>
<protein>
    <submittedName>
        <fullName evidence="5">2,5-furandicarboxylate decarboxylase 1</fullName>
    </submittedName>
</protein>
<dbReference type="EMBL" id="JAUSXK010000001">
    <property type="protein sequence ID" value="MDQ0644968.1"/>
    <property type="molecule type" value="Genomic_DNA"/>
</dbReference>
<evidence type="ECO:0000313" key="6">
    <source>
        <dbReference type="Proteomes" id="UP001239085"/>
    </source>
</evidence>
<comment type="caution">
    <text evidence="5">The sequence shown here is derived from an EMBL/GenBank/DDBJ whole genome shotgun (WGS) entry which is preliminary data.</text>
</comment>
<dbReference type="InterPro" id="IPR002830">
    <property type="entry name" value="UbiD"/>
</dbReference>
<comment type="similarity">
    <text evidence="1">Belongs to the UbiD family.</text>
</comment>
<dbReference type="Pfam" id="PF01977">
    <property type="entry name" value="UbiD"/>
    <property type="match status" value="1"/>
</dbReference>
<dbReference type="RefSeq" id="WP_307363147.1">
    <property type="nucleotide sequence ID" value="NZ_JAUSXK010000001.1"/>
</dbReference>
<feature type="domain" description="3-octaprenyl-4-hydroxybenzoate carboxy-lyase-like Rift-related" evidence="2">
    <location>
        <begin position="117"/>
        <end position="308"/>
    </location>
</feature>
<gene>
    <name evidence="5" type="ORF">QFZ46_003128</name>
</gene>
<organism evidence="5 6">
    <name type="scientific">Microbacterium murale</name>
    <dbReference type="NCBI Taxonomy" id="1081040"/>
    <lineage>
        <taxon>Bacteria</taxon>
        <taxon>Bacillati</taxon>
        <taxon>Actinomycetota</taxon>
        <taxon>Actinomycetes</taxon>
        <taxon>Micrococcales</taxon>
        <taxon>Microbacteriaceae</taxon>
        <taxon>Microbacterium</taxon>
    </lineage>
</organism>
<dbReference type="InterPro" id="IPR049381">
    <property type="entry name" value="UbiD-like_C"/>
</dbReference>
<dbReference type="SUPFAM" id="SSF50475">
    <property type="entry name" value="FMN-binding split barrel"/>
    <property type="match status" value="1"/>
</dbReference>